<dbReference type="InterPro" id="IPR017900">
    <property type="entry name" value="4Fe4S_Fe_S_CS"/>
</dbReference>
<dbReference type="PROSITE" id="PS00198">
    <property type="entry name" value="4FE4S_FER_1"/>
    <property type="match status" value="1"/>
</dbReference>
<dbReference type="RefSeq" id="WP_316414876.1">
    <property type="nucleotide sequence ID" value="NZ_AP027080.1"/>
</dbReference>
<feature type="domain" description="4Fe-4S ferredoxin-type" evidence="5">
    <location>
        <begin position="89"/>
        <end position="119"/>
    </location>
</feature>
<evidence type="ECO:0000256" key="2">
    <source>
        <dbReference type="ARBA" id="ARBA00022723"/>
    </source>
</evidence>
<evidence type="ECO:0000256" key="1">
    <source>
        <dbReference type="ARBA" id="ARBA00022485"/>
    </source>
</evidence>
<dbReference type="Pfam" id="PF13247">
    <property type="entry name" value="Fer4_11"/>
    <property type="match status" value="2"/>
</dbReference>
<dbReference type="CDD" id="cd10551">
    <property type="entry name" value="PsrB"/>
    <property type="match status" value="1"/>
</dbReference>
<organism evidence="6 7">
    <name type="scientific">Mesoterricola silvestris</name>
    <dbReference type="NCBI Taxonomy" id="2927979"/>
    <lineage>
        <taxon>Bacteria</taxon>
        <taxon>Pseudomonadati</taxon>
        <taxon>Acidobacteriota</taxon>
        <taxon>Holophagae</taxon>
        <taxon>Holophagales</taxon>
        <taxon>Holophagaceae</taxon>
        <taxon>Mesoterricola</taxon>
    </lineage>
</organism>
<dbReference type="InterPro" id="IPR006311">
    <property type="entry name" value="TAT_signal"/>
</dbReference>
<dbReference type="InterPro" id="IPR019546">
    <property type="entry name" value="TAT_signal_bac_arc"/>
</dbReference>
<keyword evidence="2" id="KW-0479">Metal-binding</keyword>
<dbReference type="GO" id="GO:0051539">
    <property type="term" value="F:4 iron, 4 sulfur cluster binding"/>
    <property type="evidence" value="ECO:0007669"/>
    <property type="project" value="UniProtKB-KW"/>
</dbReference>
<name>A0AA48K7K5_9BACT</name>
<evidence type="ECO:0000313" key="6">
    <source>
        <dbReference type="EMBL" id="BDU71974.1"/>
    </source>
</evidence>
<evidence type="ECO:0000256" key="3">
    <source>
        <dbReference type="ARBA" id="ARBA00023004"/>
    </source>
</evidence>
<sequence length="305" mass="34636">MSDDSSRHLRMTRRNSRRAFLGGALAAAAGALATGCGKEGMEAFLQRNFRELSRDDLDRIIRRLEGEAQRKYGRRIRIGAEPAMQGVVFGYALDLSRCVGCRRCVHACVKENNPSRDPEIQWIRVLEMEKEKGVDLEAADAYYDPAEVPREGHFYMPVQCQQCRNPPCVKVCPVGATWKEKDGIVVVDYNWCIGCRYCMAACPYGARHFNWAEPGIPSADLNPVTHYLGNRPRPKGVVEKCTFCIQRTRKGLYPACVEICPTGSRKFGNLADPKSEIRYILENKRVFLFKGELNTQPRFFYFYGV</sequence>
<evidence type="ECO:0000256" key="4">
    <source>
        <dbReference type="ARBA" id="ARBA00023014"/>
    </source>
</evidence>
<dbReference type="PROSITE" id="PS51379">
    <property type="entry name" value="4FE4S_FER_2"/>
    <property type="match status" value="2"/>
</dbReference>
<dbReference type="AlphaFoldDB" id="A0AA48K7K5"/>
<reference evidence="7" key="1">
    <citation type="journal article" date="2023" name="Int. J. Syst. Evol. Microbiol.">
        <title>Mesoterricola silvestris gen. nov., sp. nov., Mesoterricola sediminis sp. nov., Geothrix oryzae sp. nov., Geothrix edaphica sp. nov., Geothrix rubra sp. nov., and Geothrix limicola sp. nov., six novel members of Acidobacteriota isolated from soils.</title>
        <authorList>
            <person name="Itoh H."/>
            <person name="Sugisawa Y."/>
            <person name="Mise K."/>
            <person name="Xu Z."/>
            <person name="Kuniyasu M."/>
            <person name="Ushijima N."/>
            <person name="Kawano K."/>
            <person name="Kobayashi E."/>
            <person name="Shiratori Y."/>
            <person name="Masuda Y."/>
            <person name="Senoo K."/>
        </authorList>
    </citation>
    <scope>NUCLEOTIDE SEQUENCE [LARGE SCALE GENOMIC DNA]</scope>
    <source>
        <strain evidence="7">W79</strain>
    </source>
</reference>
<keyword evidence="7" id="KW-1185">Reference proteome</keyword>
<keyword evidence="1" id="KW-0004">4Fe-4S</keyword>
<dbReference type="NCBIfam" id="TIGR01409">
    <property type="entry name" value="TAT_signal_seq"/>
    <property type="match status" value="1"/>
</dbReference>
<dbReference type="EMBL" id="AP027080">
    <property type="protein sequence ID" value="BDU71974.1"/>
    <property type="molecule type" value="Genomic_DNA"/>
</dbReference>
<dbReference type="InterPro" id="IPR017896">
    <property type="entry name" value="4Fe4S_Fe-S-bd"/>
</dbReference>
<dbReference type="PROSITE" id="PS51318">
    <property type="entry name" value="TAT"/>
    <property type="match status" value="1"/>
</dbReference>
<dbReference type="KEGG" id="msil:METEAL_11480"/>
<gene>
    <name evidence="6" type="ORF">METEAL_11480</name>
</gene>
<protein>
    <recommendedName>
        <fullName evidence="5">4Fe-4S ferredoxin-type domain-containing protein</fullName>
    </recommendedName>
</protein>
<proteinExistence type="predicted"/>
<dbReference type="Proteomes" id="UP001238179">
    <property type="component" value="Chromosome"/>
</dbReference>
<evidence type="ECO:0000259" key="5">
    <source>
        <dbReference type="PROSITE" id="PS51379"/>
    </source>
</evidence>
<feature type="domain" description="4Fe-4S ferredoxin-type" evidence="5">
    <location>
        <begin position="183"/>
        <end position="212"/>
    </location>
</feature>
<evidence type="ECO:0000313" key="7">
    <source>
        <dbReference type="Proteomes" id="UP001238179"/>
    </source>
</evidence>
<dbReference type="SUPFAM" id="SSF54862">
    <property type="entry name" value="4Fe-4S ferredoxins"/>
    <property type="match status" value="1"/>
</dbReference>
<accession>A0AA48K7K5</accession>
<dbReference type="PANTHER" id="PTHR43177">
    <property type="entry name" value="PROTEIN NRFC"/>
    <property type="match status" value="1"/>
</dbReference>
<dbReference type="InterPro" id="IPR050954">
    <property type="entry name" value="ET_IronSulfur_Cluster-Binding"/>
</dbReference>
<dbReference type="GO" id="GO:0046872">
    <property type="term" value="F:metal ion binding"/>
    <property type="evidence" value="ECO:0007669"/>
    <property type="project" value="UniProtKB-KW"/>
</dbReference>
<dbReference type="Gene3D" id="3.30.70.20">
    <property type="match status" value="2"/>
</dbReference>
<dbReference type="PANTHER" id="PTHR43177:SF3">
    <property type="entry name" value="PROTEIN NRFC HOMOLOG"/>
    <property type="match status" value="1"/>
</dbReference>
<keyword evidence="4" id="KW-0411">Iron-sulfur</keyword>
<keyword evidence="3" id="KW-0408">Iron</keyword>